<dbReference type="RefSeq" id="XP_060298132.1">
    <property type="nucleotide sequence ID" value="XM_060433782.1"/>
</dbReference>
<name>A0AA40E4G9_9PEZI</name>
<keyword evidence="2" id="KW-1185">Reference proteome</keyword>
<organism evidence="1 2">
    <name type="scientific">Lasiosphaeria miniovina</name>
    <dbReference type="NCBI Taxonomy" id="1954250"/>
    <lineage>
        <taxon>Eukaryota</taxon>
        <taxon>Fungi</taxon>
        <taxon>Dikarya</taxon>
        <taxon>Ascomycota</taxon>
        <taxon>Pezizomycotina</taxon>
        <taxon>Sordariomycetes</taxon>
        <taxon>Sordariomycetidae</taxon>
        <taxon>Sordariales</taxon>
        <taxon>Lasiosphaeriaceae</taxon>
        <taxon>Lasiosphaeria</taxon>
    </lineage>
</organism>
<dbReference type="AlphaFoldDB" id="A0AA40E4G9"/>
<gene>
    <name evidence="1" type="ORF">B0T26DRAFT_207848</name>
</gene>
<proteinExistence type="predicted"/>
<evidence type="ECO:0000313" key="1">
    <source>
        <dbReference type="EMBL" id="KAK0722208.1"/>
    </source>
</evidence>
<accession>A0AA40E4G9</accession>
<sequence>MLDEVDFALKELSIPSSRLEYLPPALVQATTTFIQENTITVGDHLQLINQSDQNLLNLLSEEFETVGRDSGASRDREGRVVGARATRDPAIIHNVATSREYGGKKVAHEEDSVGRCSLLVWHRR</sequence>
<protein>
    <submittedName>
        <fullName evidence="1">Uncharacterized protein</fullName>
    </submittedName>
</protein>
<dbReference type="Proteomes" id="UP001172101">
    <property type="component" value="Unassembled WGS sequence"/>
</dbReference>
<comment type="caution">
    <text evidence="1">The sequence shown here is derived from an EMBL/GenBank/DDBJ whole genome shotgun (WGS) entry which is preliminary data.</text>
</comment>
<dbReference type="EMBL" id="JAUIRO010000003">
    <property type="protein sequence ID" value="KAK0722208.1"/>
    <property type="molecule type" value="Genomic_DNA"/>
</dbReference>
<reference evidence="1" key="1">
    <citation type="submission" date="2023-06" db="EMBL/GenBank/DDBJ databases">
        <title>Genome-scale phylogeny and comparative genomics of the fungal order Sordariales.</title>
        <authorList>
            <consortium name="Lawrence Berkeley National Laboratory"/>
            <person name="Hensen N."/>
            <person name="Bonometti L."/>
            <person name="Westerberg I."/>
            <person name="Brannstrom I.O."/>
            <person name="Guillou S."/>
            <person name="Cros-Aarteil S."/>
            <person name="Calhoun S."/>
            <person name="Haridas S."/>
            <person name="Kuo A."/>
            <person name="Mondo S."/>
            <person name="Pangilinan J."/>
            <person name="Riley R."/>
            <person name="LaButti K."/>
            <person name="Andreopoulos B."/>
            <person name="Lipzen A."/>
            <person name="Chen C."/>
            <person name="Yanf M."/>
            <person name="Daum C."/>
            <person name="Ng V."/>
            <person name="Clum A."/>
            <person name="Steindorff A."/>
            <person name="Ohm R."/>
            <person name="Martin F."/>
            <person name="Silar P."/>
            <person name="Natvig D."/>
            <person name="Lalanne C."/>
            <person name="Gautier V."/>
            <person name="Ament-velasquez S.L."/>
            <person name="Kruys A."/>
            <person name="Hutchinson M.I."/>
            <person name="Powell A.J."/>
            <person name="Barry K."/>
            <person name="Miller A.N."/>
            <person name="Grigoriev I.V."/>
            <person name="Debuchy R."/>
            <person name="Gladieux P."/>
            <person name="Thoren M.H."/>
            <person name="Johannesson H."/>
        </authorList>
    </citation>
    <scope>NUCLEOTIDE SEQUENCE</scope>
    <source>
        <strain evidence="1">SMH2392-1A</strain>
    </source>
</reference>
<evidence type="ECO:0000313" key="2">
    <source>
        <dbReference type="Proteomes" id="UP001172101"/>
    </source>
</evidence>
<dbReference type="GeneID" id="85317052"/>